<evidence type="ECO:0000313" key="1">
    <source>
        <dbReference type="EMBL" id="CAB4026468.1"/>
    </source>
</evidence>
<organism evidence="1 2">
    <name type="scientific">Paramuricea clavata</name>
    <name type="common">Red gorgonian</name>
    <name type="synonym">Violescent sea-whip</name>
    <dbReference type="NCBI Taxonomy" id="317549"/>
    <lineage>
        <taxon>Eukaryota</taxon>
        <taxon>Metazoa</taxon>
        <taxon>Cnidaria</taxon>
        <taxon>Anthozoa</taxon>
        <taxon>Octocorallia</taxon>
        <taxon>Malacalcyonacea</taxon>
        <taxon>Plexauridae</taxon>
        <taxon>Paramuricea</taxon>
    </lineage>
</organism>
<keyword evidence="2" id="KW-1185">Reference proteome</keyword>
<dbReference type="Proteomes" id="UP001152795">
    <property type="component" value="Unassembled WGS sequence"/>
</dbReference>
<name>A0A7D9LAC4_PARCT</name>
<dbReference type="AlphaFoldDB" id="A0A7D9LAC4"/>
<dbReference type="OrthoDB" id="5990201at2759"/>
<dbReference type="EMBL" id="CACRXK020014217">
    <property type="protein sequence ID" value="CAB4026468.1"/>
    <property type="molecule type" value="Genomic_DNA"/>
</dbReference>
<evidence type="ECO:0000313" key="2">
    <source>
        <dbReference type="Proteomes" id="UP001152795"/>
    </source>
</evidence>
<sequence>MIDEGYWTFKQLRKELEENGLTFREYPNGRIRIDFAKETNSAGLRNLTSILGYRSSNGPTYIPHISDRPVDIHEGLRYLTVSCNLVNREHNIEPYGNRSTVLTSLPIDGTRPLFGTTTKYNDIESQVRVDAGKYSEIRFEIGSNTGIIPGDTSNLHSNIVTSIVRFHLHFHLSRFMRNPNLLDQYLTSDDKRTIRKYTPVRETWVRRTVSSHANLGTWYYGLPVSEQKRIRRQKYHQTKYGGTFIEYEYLTGRSPFDVENDYKILVPKTSRGLTKVGQKLFQQSVEAFVYSVLGAQAKTRWSITGQGAKSLQTQEVFRKVARDTVVQDDVTVTISDMRTAIANTHVVLNFAIMTGLILIPSDRRILAKPIPGFSNVLTVAKNGMTFGKNEKVNYTSTSVPTPTDDVDESHNIIPVPAVEDFKPRN</sequence>
<proteinExistence type="predicted"/>
<gene>
    <name evidence="1" type="ORF">PACLA_8A016878</name>
</gene>
<protein>
    <submittedName>
        <fullName evidence="1">Uncharacterized protein</fullName>
    </submittedName>
</protein>
<comment type="caution">
    <text evidence="1">The sequence shown here is derived from an EMBL/GenBank/DDBJ whole genome shotgun (WGS) entry which is preliminary data.</text>
</comment>
<reference evidence="1" key="1">
    <citation type="submission" date="2020-04" db="EMBL/GenBank/DDBJ databases">
        <authorList>
            <person name="Alioto T."/>
            <person name="Alioto T."/>
            <person name="Gomez Garrido J."/>
        </authorList>
    </citation>
    <scope>NUCLEOTIDE SEQUENCE</scope>
    <source>
        <strain evidence="1">A484AB</strain>
    </source>
</reference>
<accession>A0A7D9LAC4</accession>